<organism evidence="2 3">
    <name type="scientific">Pythium oligandrum</name>
    <name type="common">Mycoparasitic fungus</name>
    <dbReference type="NCBI Taxonomy" id="41045"/>
    <lineage>
        <taxon>Eukaryota</taxon>
        <taxon>Sar</taxon>
        <taxon>Stramenopiles</taxon>
        <taxon>Oomycota</taxon>
        <taxon>Peronosporomycetes</taxon>
        <taxon>Pythiales</taxon>
        <taxon>Pythiaceae</taxon>
        <taxon>Pythium</taxon>
    </lineage>
</organism>
<dbReference type="InterPro" id="IPR031367">
    <property type="entry name" value="CCDC24"/>
</dbReference>
<dbReference type="AlphaFoldDB" id="A0A8K1CW91"/>
<feature type="region of interest" description="Disordered" evidence="1">
    <location>
        <begin position="146"/>
        <end position="180"/>
    </location>
</feature>
<reference evidence="2" key="1">
    <citation type="submission" date="2019-03" db="EMBL/GenBank/DDBJ databases">
        <title>Long read genome sequence of the mycoparasitic Pythium oligandrum ATCC 38472 isolated from sugarbeet rhizosphere.</title>
        <authorList>
            <person name="Gaulin E."/>
        </authorList>
    </citation>
    <scope>NUCLEOTIDE SEQUENCE</scope>
    <source>
        <strain evidence="2">ATCC 38472_TT</strain>
    </source>
</reference>
<feature type="region of interest" description="Disordered" evidence="1">
    <location>
        <begin position="313"/>
        <end position="333"/>
    </location>
</feature>
<keyword evidence="3" id="KW-1185">Reference proteome</keyword>
<feature type="region of interest" description="Disordered" evidence="1">
    <location>
        <begin position="277"/>
        <end position="298"/>
    </location>
</feature>
<protein>
    <submittedName>
        <fullName evidence="2">Uncharacterized protein</fullName>
    </submittedName>
</protein>
<evidence type="ECO:0000313" key="2">
    <source>
        <dbReference type="EMBL" id="TMW69398.1"/>
    </source>
</evidence>
<proteinExistence type="predicted"/>
<dbReference type="Proteomes" id="UP000794436">
    <property type="component" value="Unassembled WGS sequence"/>
</dbReference>
<dbReference type="Pfam" id="PF15669">
    <property type="entry name" value="CCDC24"/>
    <property type="match status" value="1"/>
</dbReference>
<name>A0A8K1CW91_PYTOL</name>
<gene>
    <name evidence="2" type="ORF">Poli38472_001554</name>
</gene>
<feature type="compositionally biased region" description="Polar residues" evidence="1">
    <location>
        <begin position="151"/>
        <end position="170"/>
    </location>
</feature>
<evidence type="ECO:0000313" key="3">
    <source>
        <dbReference type="Proteomes" id="UP000794436"/>
    </source>
</evidence>
<dbReference type="EMBL" id="SPLM01000001">
    <property type="protein sequence ID" value="TMW69398.1"/>
    <property type="molecule type" value="Genomic_DNA"/>
</dbReference>
<comment type="caution">
    <text evidence="2">The sequence shown here is derived from an EMBL/GenBank/DDBJ whole genome shotgun (WGS) entry which is preliminary data.</text>
</comment>
<accession>A0A8K1CW91</accession>
<dbReference type="PANTHER" id="PTHR28601">
    <property type="entry name" value="COILED-COIL DOMAIN-CONTAINING PROTEIN 24"/>
    <property type="match status" value="1"/>
</dbReference>
<evidence type="ECO:0000256" key="1">
    <source>
        <dbReference type="SAM" id="MobiDB-lite"/>
    </source>
</evidence>
<dbReference type="OrthoDB" id="6022633at2759"/>
<sequence>MASGECFHVRRLLWEELTPLIRPSEAEELRRAIGTRLIEDNAVLQQELSALVEMLSEFQQQTDSVRDALLKRRPRLPEPPGRALLLDKLKLLANDLRESQVESLPSTKEQELLQYVLTTDALQSHVLEPPSTPRIADLAITPRDGIVLRPGTSSGRRPGTASSSRPVSRGSTVSAASTASTILESPEVRQRLNVEEIDSIREDVRDALEEEQQQLMEDIEFIQGCIDMEQDLLEEDRRQVLAMRPPPTLQELHDFRKTLEQTLEQQEAVARVEAMPSFGTRRPSLEPVPPLQVRPSARSRSISIKNYLSVEEDDEDDEWRRERSGRARLSASSSTKVLKIRHVIQEARDEPFLS</sequence>
<feature type="compositionally biased region" description="Low complexity" evidence="1">
    <location>
        <begin position="171"/>
        <end position="180"/>
    </location>
</feature>
<dbReference type="PANTHER" id="PTHR28601:SF1">
    <property type="entry name" value="COILED-COIL DOMAIN-CONTAINING PROTEIN 24"/>
    <property type="match status" value="1"/>
</dbReference>